<evidence type="ECO:0000256" key="11">
    <source>
        <dbReference type="ARBA" id="ARBA00044252"/>
    </source>
</evidence>
<comment type="cofactor">
    <cofactor evidence="2">
        <name>Zn(2+)</name>
        <dbReference type="ChEBI" id="CHEBI:29105"/>
    </cofactor>
</comment>
<dbReference type="InterPro" id="IPR001160">
    <property type="entry name" value="Peptidase_M20C"/>
</dbReference>
<evidence type="ECO:0000256" key="14">
    <source>
        <dbReference type="ARBA" id="ARBA00075285"/>
    </source>
</evidence>
<dbReference type="Pfam" id="PF07687">
    <property type="entry name" value="M20_dimer"/>
    <property type="match status" value="1"/>
</dbReference>
<gene>
    <name evidence="19" type="ORF">SAMN05216454_10658</name>
</gene>
<dbReference type="GO" id="GO:0006508">
    <property type="term" value="P:proteolysis"/>
    <property type="evidence" value="ECO:0007669"/>
    <property type="project" value="UniProtKB-KW"/>
</dbReference>
<dbReference type="PRINTS" id="PR00934">
    <property type="entry name" value="XHISDIPTASE"/>
</dbReference>
<keyword evidence="5" id="KW-0378">Hydrolase</keyword>
<keyword evidence="3" id="KW-0645">Protease</keyword>
<dbReference type="EMBL" id="FODF01000006">
    <property type="protein sequence ID" value="SEN58653.1"/>
    <property type="molecule type" value="Genomic_DNA"/>
</dbReference>
<keyword evidence="4" id="KW-0479">Metal-binding</keyword>
<organism evidence="19 20">
    <name type="scientific">Peptostreptococcus russellii</name>
    <dbReference type="NCBI Taxonomy" id="215200"/>
    <lineage>
        <taxon>Bacteria</taxon>
        <taxon>Bacillati</taxon>
        <taxon>Bacillota</taxon>
        <taxon>Clostridia</taxon>
        <taxon>Peptostreptococcales</taxon>
        <taxon>Peptostreptococcaceae</taxon>
        <taxon>Peptostreptococcus</taxon>
    </lineage>
</organism>
<evidence type="ECO:0000256" key="6">
    <source>
        <dbReference type="ARBA" id="ARBA00022833"/>
    </source>
</evidence>
<keyword evidence="8" id="KW-0170">Cobalt</keyword>
<evidence type="ECO:0000256" key="7">
    <source>
        <dbReference type="ARBA" id="ARBA00023049"/>
    </source>
</evidence>
<dbReference type="FunFam" id="3.40.630.10:FF:000018">
    <property type="entry name" value="Aminoacyl-histidine dipeptidase PepD"/>
    <property type="match status" value="1"/>
</dbReference>
<dbReference type="SUPFAM" id="SSF53187">
    <property type="entry name" value="Zn-dependent exopeptidases"/>
    <property type="match status" value="1"/>
</dbReference>
<dbReference type="Proteomes" id="UP000199512">
    <property type="component" value="Unassembled WGS sequence"/>
</dbReference>
<keyword evidence="7" id="KW-0482">Metalloprotease</keyword>
<evidence type="ECO:0000256" key="3">
    <source>
        <dbReference type="ARBA" id="ARBA00022670"/>
    </source>
</evidence>
<comment type="similarity">
    <text evidence="12">Belongs to the peptidase M20C family.</text>
</comment>
<evidence type="ECO:0000259" key="18">
    <source>
        <dbReference type="Pfam" id="PF07687"/>
    </source>
</evidence>
<evidence type="ECO:0000256" key="1">
    <source>
        <dbReference type="ARBA" id="ARBA00001941"/>
    </source>
</evidence>
<evidence type="ECO:0000256" key="4">
    <source>
        <dbReference type="ARBA" id="ARBA00022723"/>
    </source>
</evidence>
<evidence type="ECO:0000256" key="17">
    <source>
        <dbReference type="ARBA" id="ARBA00078074"/>
    </source>
</evidence>
<feature type="domain" description="Peptidase M20 dimerisation" evidence="18">
    <location>
        <begin position="205"/>
        <end position="286"/>
    </location>
</feature>
<dbReference type="STRING" id="215200.SAMN05216454_10658"/>
<dbReference type="FunFam" id="3.40.630.10:FF:000015">
    <property type="entry name" value="Aminoacyl-histidine dipeptidase PepD"/>
    <property type="match status" value="1"/>
</dbReference>
<dbReference type="PIRSF" id="PIRSF016599">
    <property type="entry name" value="Xaa-His_dipept"/>
    <property type="match status" value="1"/>
</dbReference>
<evidence type="ECO:0000256" key="13">
    <source>
        <dbReference type="ARBA" id="ARBA00071271"/>
    </source>
</evidence>
<evidence type="ECO:0000256" key="5">
    <source>
        <dbReference type="ARBA" id="ARBA00022801"/>
    </source>
</evidence>
<dbReference type="PANTHER" id="PTHR43501">
    <property type="entry name" value="CYTOSOL NON-SPECIFIC DIPEPTIDASE"/>
    <property type="match status" value="1"/>
</dbReference>
<dbReference type="GO" id="GO:0005829">
    <property type="term" value="C:cytosol"/>
    <property type="evidence" value="ECO:0007669"/>
    <property type="project" value="TreeGrafter"/>
</dbReference>
<reference evidence="19 20" key="1">
    <citation type="submission" date="2016-10" db="EMBL/GenBank/DDBJ databases">
        <authorList>
            <person name="de Groot N.N."/>
        </authorList>
    </citation>
    <scope>NUCLEOTIDE SEQUENCE [LARGE SCALE GENOMIC DNA]</scope>
    <source>
        <strain evidence="19 20">Calf135</strain>
    </source>
</reference>
<dbReference type="SUPFAM" id="SSF55031">
    <property type="entry name" value="Bacterial exopeptidase dimerisation domain"/>
    <property type="match status" value="1"/>
</dbReference>
<proteinExistence type="inferred from homology"/>
<dbReference type="EC" id="3.4.13.18" evidence="10"/>
<evidence type="ECO:0000313" key="20">
    <source>
        <dbReference type="Proteomes" id="UP000199512"/>
    </source>
</evidence>
<dbReference type="PANTHER" id="PTHR43501:SF1">
    <property type="entry name" value="CYTOSOL NON-SPECIFIC DIPEPTIDASE"/>
    <property type="match status" value="1"/>
</dbReference>
<keyword evidence="6" id="KW-0862">Zinc</keyword>
<evidence type="ECO:0000313" key="19">
    <source>
        <dbReference type="EMBL" id="SEN58653.1"/>
    </source>
</evidence>
<sequence length="476" mass="52217">MNNIKELEPKEVFQWFYELNQIPRSSGNEKEVSDFLVKFAKDRNLEVYQDEALNVIIKKPGTKGYENSPAVILQGHMDMVCVKTDDSDHDFDKDPIEMIVEGDIMRANNTTLGGDDGIAVAYGLAILDADDIPHPPIELLITTCEEDGMEGATALTGEHLTGTRLLNIDTEEEGEFLLGCSGGSNIDMTFPIAKEAVSGKACKIELTGLKGGHSGSEINKQRLNAIKGLARILNAVKDDVLLASIEGGIKHNAIPSKASAVIVTDNMEKVTEKINAIVADIKDEYRVEDPGLTVNLTEVEAKEAYTKELSMNIIEFLMTLPDGVQYMSKDIEGLVQTSLNNAIIGEKDGNILLITSVRSGSTSSLREILDRLNILTKRFGGSAREYSAYPAWPFEAESELRDIATKTFVEQYGKEPIANSIHAGLECGLLKGILPNTDMLSYGPNIRDAHSPKEHMSISSVQRVWEFTKNLLANLK</sequence>
<name>A0A1H8HRE6_9FIRM</name>
<comment type="cofactor">
    <cofactor evidence="1">
        <name>Co(2+)</name>
        <dbReference type="ChEBI" id="CHEBI:48828"/>
    </cofactor>
</comment>
<dbReference type="GO" id="GO:0070573">
    <property type="term" value="F:metallodipeptidase activity"/>
    <property type="evidence" value="ECO:0007669"/>
    <property type="project" value="TreeGrafter"/>
</dbReference>
<dbReference type="CDD" id="cd03890">
    <property type="entry name" value="M20_pepD"/>
    <property type="match status" value="1"/>
</dbReference>
<dbReference type="Gene3D" id="3.40.630.10">
    <property type="entry name" value="Zn peptidases"/>
    <property type="match status" value="2"/>
</dbReference>
<dbReference type="GO" id="GO:0046872">
    <property type="term" value="F:metal ion binding"/>
    <property type="evidence" value="ECO:0007669"/>
    <property type="project" value="UniProtKB-KW"/>
</dbReference>
<evidence type="ECO:0000256" key="10">
    <source>
        <dbReference type="ARBA" id="ARBA00038976"/>
    </source>
</evidence>
<evidence type="ECO:0000256" key="2">
    <source>
        <dbReference type="ARBA" id="ARBA00001947"/>
    </source>
</evidence>
<evidence type="ECO:0000256" key="12">
    <source>
        <dbReference type="ARBA" id="ARBA00061423"/>
    </source>
</evidence>
<dbReference type="InterPro" id="IPR011650">
    <property type="entry name" value="Peptidase_M20_dimer"/>
</dbReference>
<evidence type="ECO:0000256" key="8">
    <source>
        <dbReference type="ARBA" id="ARBA00023285"/>
    </source>
</evidence>
<dbReference type="OrthoDB" id="9773892at2"/>
<evidence type="ECO:0000256" key="15">
    <source>
        <dbReference type="ARBA" id="ARBA00076004"/>
    </source>
</evidence>
<evidence type="ECO:0000256" key="9">
    <source>
        <dbReference type="ARBA" id="ARBA00036421"/>
    </source>
</evidence>
<dbReference type="InterPro" id="IPR002933">
    <property type="entry name" value="Peptidase_M20"/>
</dbReference>
<dbReference type="RefSeq" id="WP_091975338.1">
    <property type="nucleotide sequence ID" value="NZ_CAUWDX010000034.1"/>
</dbReference>
<evidence type="ECO:0000256" key="16">
    <source>
        <dbReference type="ARBA" id="ARBA00077688"/>
    </source>
</evidence>
<dbReference type="AlphaFoldDB" id="A0A1H8HRE6"/>
<comment type="catalytic activity">
    <reaction evidence="9">
        <text>Hydrolysis of dipeptides, preferentially hydrophobic dipeptides including prolyl amino acids.</text>
        <dbReference type="EC" id="3.4.13.18"/>
    </reaction>
</comment>
<dbReference type="Pfam" id="PF01546">
    <property type="entry name" value="Peptidase_M20"/>
    <property type="match status" value="1"/>
</dbReference>
<accession>A0A1H8HRE6</accession>
<protein>
    <recommendedName>
        <fullName evidence="13">Cytosol non-specific dipeptidase</fullName>
        <ecNumber evidence="10">3.4.13.18</ecNumber>
    </recommendedName>
    <alternativeName>
        <fullName evidence="16">Aminoacyl-histidine dipeptidase</fullName>
    </alternativeName>
    <alternativeName>
        <fullName evidence="15">Beta-alanyl-histidine dipeptidase</fullName>
    </alternativeName>
    <alternativeName>
        <fullName evidence="14">Carnosinase</fullName>
    </alternativeName>
    <alternativeName>
        <fullName evidence="11">Peptidase D</fullName>
    </alternativeName>
    <alternativeName>
        <fullName evidence="17">Xaa-His dipeptidase</fullName>
    </alternativeName>
</protein>
<dbReference type="InterPro" id="IPR036264">
    <property type="entry name" value="Bact_exopeptidase_dim_dom"/>
</dbReference>
<keyword evidence="20" id="KW-1185">Reference proteome</keyword>
<dbReference type="NCBIfam" id="TIGR01893">
    <property type="entry name" value="aa-his-dipept"/>
    <property type="match status" value="1"/>
</dbReference>